<accession>A0A243WL39</accession>
<evidence type="ECO:0000256" key="3">
    <source>
        <dbReference type="PROSITE-ProRule" id="PRU00169"/>
    </source>
</evidence>
<dbReference type="Gene3D" id="3.40.50.2300">
    <property type="match status" value="1"/>
</dbReference>
<dbReference type="GO" id="GO:0006355">
    <property type="term" value="P:regulation of DNA-templated transcription"/>
    <property type="evidence" value="ECO:0007669"/>
    <property type="project" value="InterPro"/>
</dbReference>
<dbReference type="InterPro" id="IPR058245">
    <property type="entry name" value="NreC/VraR/RcsB-like_REC"/>
</dbReference>
<proteinExistence type="predicted"/>
<evidence type="ECO:0000256" key="2">
    <source>
        <dbReference type="ARBA" id="ARBA00023125"/>
    </source>
</evidence>
<sequence>MIPLRLAIIEDDPTVRQLLQGYLCRQPEFDCVLVAGSVEAFLEQLPDLAAKPQLVLLDIGLPGLSGIEALPLLRRQLPDTDFVMQTVFEDTDRIYRALCAGATGYLLKSTPPAEIKAALLDVAHGGAPMSRAVARKVLGYFKPSPTAPTTDLTPRERQVLEGLVDGLSEKQVAARLDLAPQTVHSYIKQLYRKLHVRSRAELVRHTLRDDPPA</sequence>
<dbReference type="InterPro" id="IPR011006">
    <property type="entry name" value="CheY-like_superfamily"/>
</dbReference>
<evidence type="ECO:0000256" key="1">
    <source>
        <dbReference type="ARBA" id="ARBA00022553"/>
    </source>
</evidence>
<dbReference type="InterPro" id="IPR000792">
    <property type="entry name" value="Tscrpt_reg_LuxR_C"/>
</dbReference>
<dbReference type="RefSeq" id="WP_086592545.1">
    <property type="nucleotide sequence ID" value="NZ_MTSE01000001.1"/>
</dbReference>
<dbReference type="PANTHER" id="PTHR43214:SF43">
    <property type="entry name" value="TWO-COMPONENT RESPONSE REGULATOR"/>
    <property type="match status" value="1"/>
</dbReference>
<organism evidence="6 7">
    <name type="scientific">Hymenobacter crusticola</name>
    <dbReference type="NCBI Taxonomy" id="1770526"/>
    <lineage>
        <taxon>Bacteria</taxon>
        <taxon>Pseudomonadati</taxon>
        <taxon>Bacteroidota</taxon>
        <taxon>Cytophagia</taxon>
        <taxon>Cytophagales</taxon>
        <taxon>Hymenobacteraceae</taxon>
        <taxon>Hymenobacter</taxon>
    </lineage>
</organism>
<feature type="domain" description="HTH luxR-type" evidence="4">
    <location>
        <begin position="145"/>
        <end position="210"/>
    </location>
</feature>
<dbReference type="EMBL" id="MTSE01000001">
    <property type="protein sequence ID" value="OUJ76289.1"/>
    <property type="molecule type" value="Genomic_DNA"/>
</dbReference>
<feature type="domain" description="Response regulatory" evidence="5">
    <location>
        <begin position="5"/>
        <end position="123"/>
    </location>
</feature>
<keyword evidence="7" id="KW-1185">Reference proteome</keyword>
<evidence type="ECO:0008006" key="8">
    <source>
        <dbReference type="Google" id="ProtNLM"/>
    </source>
</evidence>
<dbReference type="PROSITE" id="PS50043">
    <property type="entry name" value="HTH_LUXR_2"/>
    <property type="match status" value="1"/>
</dbReference>
<dbReference type="Pfam" id="PF00196">
    <property type="entry name" value="GerE"/>
    <property type="match status" value="1"/>
</dbReference>
<dbReference type="PRINTS" id="PR00038">
    <property type="entry name" value="HTHLUXR"/>
</dbReference>
<dbReference type="InterPro" id="IPR016032">
    <property type="entry name" value="Sig_transdc_resp-reg_C-effctor"/>
</dbReference>
<dbReference type="Proteomes" id="UP000194873">
    <property type="component" value="Unassembled WGS sequence"/>
</dbReference>
<protein>
    <recommendedName>
        <fullName evidence="8">DNA-binding response regulator</fullName>
    </recommendedName>
</protein>
<dbReference type="AlphaFoldDB" id="A0A243WL39"/>
<name>A0A243WL39_9BACT</name>
<dbReference type="PROSITE" id="PS50110">
    <property type="entry name" value="RESPONSE_REGULATORY"/>
    <property type="match status" value="1"/>
</dbReference>
<evidence type="ECO:0000259" key="4">
    <source>
        <dbReference type="PROSITE" id="PS50043"/>
    </source>
</evidence>
<dbReference type="GO" id="GO:0003677">
    <property type="term" value="F:DNA binding"/>
    <property type="evidence" value="ECO:0007669"/>
    <property type="project" value="UniProtKB-KW"/>
</dbReference>
<comment type="caution">
    <text evidence="6">The sequence shown here is derived from an EMBL/GenBank/DDBJ whole genome shotgun (WGS) entry which is preliminary data.</text>
</comment>
<dbReference type="CDD" id="cd17535">
    <property type="entry name" value="REC_NarL-like"/>
    <property type="match status" value="1"/>
</dbReference>
<feature type="modified residue" description="4-aspartylphosphate" evidence="3">
    <location>
        <position position="58"/>
    </location>
</feature>
<gene>
    <name evidence="6" type="ORF">BXP70_03270</name>
</gene>
<dbReference type="SMART" id="SM00421">
    <property type="entry name" value="HTH_LUXR"/>
    <property type="match status" value="1"/>
</dbReference>
<evidence type="ECO:0000313" key="6">
    <source>
        <dbReference type="EMBL" id="OUJ76289.1"/>
    </source>
</evidence>
<dbReference type="GO" id="GO:0000160">
    <property type="term" value="P:phosphorelay signal transduction system"/>
    <property type="evidence" value="ECO:0007669"/>
    <property type="project" value="InterPro"/>
</dbReference>
<dbReference type="SUPFAM" id="SSF46894">
    <property type="entry name" value="C-terminal effector domain of the bipartite response regulators"/>
    <property type="match status" value="1"/>
</dbReference>
<dbReference type="SUPFAM" id="SSF52172">
    <property type="entry name" value="CheY-like"/>
    <property type="match status" value="1"/>
</dbReference>
<dbReference type="InterPro" id="IPR001789">
    <property type="entry name" value="Sig_transdc_resp-reg_receiver"/>
</dbReference>
<dbReference type="PANTHER" id="PTHR43214">
    <property type="entry name" value="TWO-COMPONENT RESPONSE REGULATOR"/>
    <property type="match status" value="1"/>
</dbReference>
<dbReference type="CDD" id="cd06170">
    <property type="entry name" value="LuxR_C_like"/>
    <property type="match status" value="1"/>
</dbReference>
<evidence type="ECO:0000259" key="5">
    <source>
        <dbReference type="PROSITE" id="PS50110"/>
    </source>
</evidence>
<dbReference type="InterPro" id="IPR039420">
    <property type="entry name" value="WalR-like"/>
</dbReference>
<dbReference type="Pfam" id="PF00072">
    <property type="entry name" value="Response_reg"/>
    <property type="match status" value="1"/>
</dbReference>
<reference evidence="6 7" key="1">
    <citation type="submission" date="2017-01" db="EMBL/GenBank/DDBJ databases">
        <title>A new Hymenobacter.</title>
        <authorList>
            <person name="Liang Y."/>
            <person name="Feng F."/>
        </authorList>
    </citation>
    <scope>NUCLEOTIDE SEQUENCE [LARGE SCALE GENOMIC DNA]</scope>
    <source>
        <strain evidence="6">MIMBbqt21</strain>
    </source>
</reference>
<dbReference type="OrthoDB" id="9797341at2"/>
<keyword evidence="2" id="KW-0238">DNA-binding</keyword>
<keyword evidence="1 3" id="KW-0597">Phosphoprotein</keyword>
<dbReference type="SMART" id="SM00448">
    <property type="entry name" value="REC"/>
    <property type="match status" value="1"/>
</dbReference>
<evidence type="ECO:0000313" key="7">
    <source>
        <dbReference type="Proteomes" id="UP000194873"/>
    </source>
</evidence>